<gene>
    <name evidence="1" type="ORF">FRZ61_50000</name>
</gene>
<accession>A0A5J6N7J1</accession>
<reference evidence="1 2" key="1">
    <citation type="submission" date="2019-08" db="EMBL/GenBank/DDBJ databases">
        <title>Hyperibacter terrae gen. nov., sp. nov. and Hyperibacter viscosus sp. nov., two new members in the family Rhodospirillaceae isolated from the rhizosphere of Hypericum perforatum.</title>
        <authorList>
            <person name="Noviana Z."/>
        </authorList>
    </citation>
    <scope>NUCLEOTIDE SEQUENCE [LARGE SCALE GENOMIC DNA]</scope>
    <source>
        <strain evidence="1 2">R5959</strain>
    </source>
</reference>
<keyword evidence="2" id="KW-1185">Reference proteome</keyword>
<dbReference type="RefSeq" id="WP_151120346.1">
    <property type="nucleotide sequence ID" value="NZ_CP042582.1"/>
</dbReference>
<name>A0A5J6N7J1_9PROT</name>
<dbReference type="EMBL" id="CP042582">
    <property type="protein sequence ID" value="QEX25055.1"/>
    <property type="molecule type" value="Genomic_DNA"/>
</dbReference>
<evidence type="ECO:0000313" key="2">
    <source>
        <dbReference type="Proteomes" id="UP000325797"/>
    </source>
</evidence>
<dbReference type="AlphaFoldDB" id="A0A5J6N7J1"/>
<protein>
    <submittedName>
        <fullName evidence="1">Uncharacterized protein</fullName>
    </submittedName>
</protein>
<dbReference type="Proteomes" id="UP000325797">
    <property type="component" value="Chromosome"/>
</dbReference>
<dbReference type="OrthoDB" id="6689728at2"/>
<organism evidence="1 2">
    <name type="scientific">Hypericibacter adhaerens</name>
    <dbReference type="NCBI Taxonomy" id="2602016"/>
    <lineage>
        <taxon>Bacteria</taxon>
        <taxon>Pseudomonadati</taxon>
        <taxon>Pseudomonadota</taxon>
        <taxon>Alphaproteobacteria</taxon>
        <taxon>Rhodospirillales</taxon>
        <taxon>Dongiaceae</taxon>
        <taxon>Hypericibacter</taxon>
    </lineage>
</organism>
<sequence length="144" mass="16374">MENDHVLSGLIRKRAELAGEIDHLATVVQQKMIELDHLDATIRIFKPDIDLETVKPRTVPPRHQALPGEMIRGVLTVLRESKAPLSSMEITLRLMERRVMNTADKMLVRTVSKRVVACVRHSRAKGLLRSTKTPGQQLLWEIAR</sequence>
<evidence type="ECO:0000313" key="1">
    <source>
        <dbReference type="EMBL" id="QEX25055.1"/>
    </source>
</evidence>
<dbReference type="KEGG" id="hadh:FRZ61_50000"/>
<proteinExistence type="predicted"/>